<evidence type="ECO:0000256" key="4">
    <source>
        <dbReference type="ARBA" id="ARBA00023136"/>
    </source>
</evidence>
<keyword evidence="3" id="KW-1133">Transmembrane helix</keyword>
<proteinExistence type="predicted"/>
<comment type="caution">
    <text evidence="7">The sequence shown here is derived from an EMBL/GenBank/DDBJ whole genome shotgun (WGS) entry which is preliminary data.</text>
</comment>
<name>A0A7W3MUW5_9ACTN</name>
<gene>
    <name evidence="7" type="ORF">HNR21_001217</name>
</gene>
<reference evidence="7 8" key="1">
    <citation type="submission" date="2020-08" db="EMBL/GenBank/DDBJ databases">
        <title>Sequencing the genomes of 1000 actinobacteria strains.</title>
        <authorList>
            <person name="Klenk H.-P."/>
        </authorList>
    </citation>
    <scope>NUCLEOTIDE SEQUENCE [LARGE SCALE GENOMIC DNA]</scope>
    <source>
        <strain evidence="7 8">DSM 45823</strain>
    </source>
</reference>
<evidence type="ECO:0000256" key="2">
    <source>
        <dbReference type="ARBA" id="ARBA00022692"/>
    </source>
</evidence>
<accession>A0A7W3MUW5</accession>
<dbReference type="EMBL" id="JACJII010000001">
    <property type="protein sequence ID" value="MBA9002335.1"/>
    <property type="molecule type" value="Genomic_DNA"/>
</dbReference>
<keyword evidence="8" id="KW-1185">Reference proteome</keyword>
<feature type="compositionally biased region" description="Low complexity" evidence="5">
    <location>
        <begin position="269"/>
        <end position="279"/>
    </location>
</feature>
<sequence length="312" mass="33175">MDLLHDAQVLLLATVLALSGAAKLLSRSAKAPERPAEIHGVPVPAAEPHWAVALRHSRPATVALALTECLLAAALVVTPHPAVRIAAALLMVAATWIVAELRERTPDAGCGCFGDLSTEPVGRRSVVRAALLAVAALGTLGGARTALEIAAGGPWQTWLVFTAELALVAAVSPEPAELLRRRRRPPVPCDRRPSPLPETLSRLRRSPQWRHHRPALTAQEPVDVWREGCWRFLAYPTRDAEVVFAVSTAAHDRTVHATVLPPEDPPAPASQSPAQDAAPLRSDETSSHPTASDTPASTADTTTPANELLTPR</sequence>
<protein>
    <recommendedName>
        <fullName evidence="6">Methylamine utilisation protein MauE domain-containing protein</fullName>
    </recommendedName>
</protein>
<evidence type="ECO:0000313" key="8">
    <source>
        <dbReference type="Proteomes" id="UP000539313"/>
    </source>
</evidence>
<feature type="domain" description="Methylamine utilisation protein MauE" evidence="6">
    <location>
        <begin position="8"/>
        <end position="139"/>
    </location>
</feature>
<keyword evidence="2" id="KW-0812">Transmembrane</keyword>
<feature type="region of interest" description="Disordered" evidence="5">
    <location>
        <begin position="258"/>
        <end position="312"/>
    </location>
</feature>
<dbReference type="GO" id="GO:0030416">
    <property type="term" value="P:methylamine metabolic process"/>
    <property type="evidence" value="ECO:0007669"/>
    <property type="project" value="InterPro"/>
</dbReference>
<evidence type="ECO:0000256" key="5">
    <source>
        <dbReference type="SAM" id="MobiDB-lite"/>
    </source>
</evidence>
<comment type="subcellular location">
    <subcellularLocation>
        <location evidence="1">Membrane</location>
        <topology evidence="1">Multi-pass membrane protein</topology>
    </subcellularLocation>
</comment>
<dbReference type="AlphaFoldDB" id="A0A7W3MUW5"/>
<dbReference type="Proteomes" id="UP000539313">
    <property type="component" value="Unassembled WGS sequence"/>
</dbReference>
<feature type="region of interest" description="Disordered" evidence="5">
    <location>
        <begin position="183"/>
        <end position="210"/>
    </location>
</feature>
<dbReference type="GO" id="GO:0016020">
    <property type="term" value="C:membrane"/>
    <property type="evidence" value="ECO:0007669"/>
    <property type="project" value="UniProtKB-SubCell"/>
</dbReference>
<keyword evidence="4" id="KW-0472">Membrane</keyword>
<dbReference type="RefSeq" id="WP_182704398.1">
    <property type="nucleotide sequence ID" value="NZ_JACJII010000001.1"/>
</dbReference>
<evidence type="ECO:0000313" key="7">
    <source>
        <dbReference type="EMBL" id="MBA9002335.1"/>
    </source>
</evidence>
<feature type="compositionally biased region" description="Low complexity" evidence="5">
    <location>
        <begin position="287"/>
        <end position="305"/>
    </location>
</feature>
<evidence type="ECO:0000256" key="3">
    <source>
        <dbReference type="ARBA" id="ARBA00022989"/>
    </source>
</evidence>
<dbReference type="InterPro" id="IPR009908">
    <property type="entry name" value="Methylamine_util_MauE"/>
</dbReference>
<evidence type="ECO:0000256" key="1">
    <source>
        <dbReference type="ARBA" id="ARBA00004141"/>
    </source>
</evidence>
<dbReference type="UniPathway" id="UPA00895"/>
<evidence type="ECO:0000259" key="6">
    <source>
        <dbReference type="Pfam" id="PF07291"/>
    </source>
</evidence>
<dbReference type="Pfam" id="PF07291">
    <property type="entry name" value="MauE"/>
    <property type="match status" value="1"/>
</dbReference>
<organism evidence="7 8">
    <name type="scientific">Thermomonospora cellulosilytica</name>
    <dbReference type="NCBI Taxonomy" id="1411118"/>
    <lineage>
        <taxon>Bacteria</taxon>
        <taxon>Bacillati</taxon>
        <taxon>Actinomycetota</taxon>
        <taxon>Actinomycetes</taxon>
        <taxon>Streptosporangiales</taxon>
        <taxon>Thermomonosporaceae</taxon>
        <taxon>Thermomonospora</taxon>
    </lineage>
</organism>